<evidence type="ECO:0000313" key="1">
    <source>
        <dbReference type="EMBL" id="JAD61144.1"/>
    </source>
</evidence>
<protein>
    <submittedName>
        <fullName evidence="1">Uncharacterized protein</fullName>
    </submittedName>
</protein>
<name>A0A0A9BB33_ARUDO</name>
<sequence length="26" mass="2938">MGLSTKVVKSDLFVQGPVYIVQQWSK</sequence>
<reference evidence="1" key="2">
    <citation type="journal article" date="2015" name="Data Brief">
        <title>Shoot transcriptome of the giant reed, Arundo donax.</title>
        <authorList>
            <person name="Barrero R.A."/>
            <person name="Guerrero F.D."/>
            <person name="Moolhuijzen P."/>
            <person name="Goolsby J.A."/>
            <person name="Tidwell J."/>
            <person name="Bellgard S.E."/>
            <person name="Bellgard M.I."/>
        </authorList>
    </citation>
    <scope>NUCLEOTIDE SEQUENCE</scope>
    <source>
        <tissue evidence="1">Shoot tissue taken approximately 20 cm above the soil surface</tissue>
    </source>
</reference>
<organism evidence="1">
    <name type="scientific">Arundo donax</name>
    <name type="common">Giant reed</name>
    <name type="synonym">Donax arundinaceus</name>
    <dbReference type="NCBI Taxonomy" id="35708"/>
    <lineage>
        <taxon>Eukaryota</taxon>
        <taxon>Viridiplantae</taxon>
        <taxon>Streptophyta</taxon>
        <taxon>Embryophyta</taxon>
        <taxon>Tracheophyta</taxon>
        <taxon>Spermatophyta</taxon>
        <taxon>Magnoliopsida</taxon>
        <taxon>Liliopsida</taxon>
        <taxon>Poales</taxon>
        <taxon>Poaceae</taxon>
        <taxon>PACMAD clade</taxon>
        <taxon>Arundinoideae</taxon>
        <taxon>Arundineae</taxon>
        <taxon>Arundo</taxon>
    </lineage>
</organism>
<dbReference type="AlphaFoldDB" id="A0A0A9BB33"/>
<dbReference type="EMBL" id="GBRH01236751">
    <property type="protein sequence ID" value="JAD61144.1"/>
    <property type="molecule type" value="Transcribed_RNA"/>
</dbReference>
<accession>A0A0A9BB33</accession>
<reference evidence="1" key="1">
    <citation type="submission" date="2014-09" db="EMBL/GenBank/DDBJ databases">
        <authorList>
            <person name="Magalhaes I.L.F."/>
            <person name="Oliveira U."/>
            <person name="Santos F.R."/>
            <person name="Vidigal T.H.D.A."/>
            <person name="Brescovit A.D."/>
            <person name="Santos A.J."/>
        </authorList>
    </citation>
    <scope>NUCLEOTIDE SEQUENCE</scope>
    <source>
        <tissue evidence="1">Shoot tissue taken approximately 20 cm above the soil surface</tissue>
    </source>
</reference>
<proteinExistence type="predicted"/>